<dbReference type="Pfam" id="PF18697">
    <property type="entry name" value="MLVIN_C"/>
    <property type="match status" value="1"/>
</dbReference>
<evidence type="ECO:0000256" key="9">
    <source>
        <dbReference type="SAM" id="MobiDB-lite"/>
    </source>
</evidence>
<evidence type="ECO:0000256" key="5">
    <source>
        <dbReference type="ARBA" id="ARBA00022759"/>
    </source>
</evidence>
<dbReference type="GO" id="GO:0004190">
    <property type="term" value="F:aspartic-type endopeptidase activity"/>
    <property type="evidence" value="ECO:0007669"/>
    <property type="project" value="InterPro"/>
</dbReference>
<evidence type="ECO:0000256" key="7">
    <source>
        <dbReference type="ARBA" id="ARBA00022884"/>
    </source>
</evidence>
<dbReference type="GeneTree" id="ENSGT00940000160750"/>
<keyword evidence="8" id="KW-0695">RNA-directed DNA polymerase</keyword>
<dbReference type="Gene3D" id="2.40.70.10">
    <property type="entry name" value="Acid Proteases"/>
    <property type="match status" value="1"/>
</dbReference>
<dbReference type="InterPro" id="IPR001584">
    <property type="entry name" value="Integrase_cat-core"/>
</dbReference>
<keyword evidence="7" id="KW-0694">RNA-binding</keyword>
<dbReference type="InterPro" id="IPR021109">
    <property type="entry name" value="Peptidase_aspartic_dom_sf"/>
</dbReference>
<dbReference type="Pfam" id="PF00077">
    <property type="entry name" value="RVP"/>
    <property type="match status" value="1"/>
</dbReference>
<keyword evidence="14" id="KW-1185">Reference proteome</keyword>
<keyword evidence="3" id="KW-0548">Nucleotidyltransferase</keyword>
<evidence type="ECO:0000256" key="2">
    <source>
        <dbReference type="ARBA" id="ARBA00022679"/>
    </source>
</evidence>
<dbReference type="InterPro" id="IPR018061">
    <property type="entry name" value="Retropepsins"/>
</dbReference>
<evidence type="ECO:0000256" key="6">
    <source>
        <dbReference type="ARBA" id="ARBA00022801"/>
    </source>
</evidence>
<feature type="domain" description="RNase H type-1" evidence="11">
    <location>
        <begin position="480"/>
        <end position="628"/>
    </location>
</feature>
<dbReference type="Ensembl" id="ENSGACT00000052644.1">
    <property type="protein sequence ID" value="ENSGACP00000054523.1"/>
    <property type="gene ID" value="ENSGACG00000026597.1"/>
</dbReference>
<dbReference type="PROSITE" id="PS50994">
    <property type="entry name" value="INTEGRASE"/>
    <property type="match status" value="1"/>
</dbReference>
<dbReference type="InterPro" id="IPR040643">
    <property type="entry name" value="MLVIN_C"/>
</dbReference>
<keyword evidence="5" id="KW-0255">Endonuclease</keyword>
<feature type="compositionally biased region" description="Polar residues" evidence="9">
    <location>
        <begin position="1028"/>
        <end position="1037"/>
    </location>
</feature>
<evidence type="ECO:0000256" key="4">
    <source>
        <dbReference type="ARBA" id="ARBA00022722"/>
    </source>
</evidence>
<accession>A0AAQ4QW00</accession>
<reference evidence="13" key="3">
    <citation type="submission" date="2025-09" db="UniProtKB">
        <authorList>
            <consortium name="Ensembl"/>
        </authorList>
    </citation>
    <scope>IDENTIFICATION</scope>
</reference>
<dbReference type="GO" id="GO:0006508">
    <property type="term" value="P:proteolysis"/>
    <property type="evidence" value="ECO:0007669"/>
    <property type="project" value="InterPro"/>
</dbReference>
<evidence type="ECO:0000256" key="1">
    <source>
        <dbReference type="ARBA" id="ARBA00018735"/>
    </source>
</evidence>
<dbReference type="AlphaFoldDB" id="A0AAQ4QW00"/>
<evidence type="ECO:0000259" key="10">
    <source>
        <dbReference type="PROSITE" id="PS50175"/>
    </source>
</evidence>
<sequence length="1043" mass="114467">MLRPHMIREVKHTHTAACNEETLSALTPCTHTHTHTHTPEQQQALVDITEQLRKQQKLSLKHTYAKFSGKSFENMPTTMVQIQGKLLSFLVDSGATHSVIQQKYFPGQKLSGKQVFSQGASGMTIVERFTAPMTSTHTDSTDPEPDITVKHSFLLSSCCPINLMGRDLMCSFGISLISTPTGLQVVRCRAIDQMANTVMSDPMFVYQWWLPVDSQSELSHLAASRVQPEAECMDASYLHCTAHVSHGPDKQYDALFLQDLNDQIACMTLFWSTLKCAVSVSLTPSQQHLFDVDSSFPHISLSKAATDQWRDLGPFVAACEALTDWEATPDPLVMRSPSTGFFKQPFAFCTPALRSVYVMDENNIFSDTHTDTFLTNVSSISPALSSVPDTLWAAHKYDVGLIKKCQPVVITPRSDFRPHKHQYPLRQEAIDGITPVFNSLLKAGVIVPCPDSPDGEEHNCLAELEAQCTPRPDLADTPLLNSDMVMYVDGSASRDPLTGSNLVGFSVVSDSTVLCSGPLPCHLSAQAAELIALTEACKLAKDKTTTIHTDSRYAFGVVHDFGALWRHRNFLKSDGKPVLHHTLIAELLDAILLPTAIAVCKCAAHTSGTGDIAKGNERADLAAKAAARRPLPKPSRPVPAMCSLPSSLAAVQSLSTSDERRFWSSSGSKFIDGIWYGPNGNPCLPKHFFPHYAKLTHGLDHVSKGGMLSIIDATWFTKGFAAYAQRFCQACITCATHNIGRSVQVSHHAAHPPPARPFEHVMMDFVELSPSEGKKHCLVMVDMWSKWVEVFPSSKQTASTVAKALISEIIPRWGIPSKISSDNGSHFVNQSITELSAYLGIDLKTHCAYHPASGGAVERENGTLKTKLAKCCTDTGLPWTKALPLVLMYMRMRKRTRSNLSPFEILFAVPPHIGVEAPGTPLPSTTMCENDMLTYCIRLSSTLSDVRKQVVAALPREATGPLHRLQPGDFVVVKDFRRKSWKAKRWQGPFQILLVTQTAVKVAERATWVHASHCKKVPDPVPALGSGDPTSTTSVNQPTPPIQ</sequence>
<proteinExistence type="predicted"/>
<evidence type="ECO:0000313" key="13">
    <source>
        <dbReference type="Ensembl" id="ENSGACP00000054523.1"/>
    </source>
</evidence>
<dbReference type="SUPFAM" id="SSF53098">
    <property type="entry name" value="Ribonuclease H-like"/>
    <property type="match status" value="2"/>
</dbReference>
<dbReference type="InterPro" id="IPR001969">
    <property type="entry name" value="Aspartic_peptidase_AS"/>
</dbReference>
<reference evidence="13" key="2">
    <citation type="submission" date="2025-08" db="UniProtKB">
        <authorList>
            <consortium name="Ensembl"/>
        </authorList>
    </citation>
    <scope>IDENTIFICATION</scope>
</reference>
<dbReference type="InterPro" id="IPR012337">
    <property type="entry name" value="RNaseH-like_sf"/>
</dbReference>
<dbReference type="SUPFAM" id="SSF50630">
    <property type="entry name" value="Acid proteases"/>
    <property type="match status" value="1"/>
</dbReference>
<dbReference type="Pfam" id="PF00665">
    <property type="entry name" value="rve"/>
    <property type="match status" value="1"/>
</dbReference>
<dbReference type="Gene3D" id="3.10.10.10">
    <property type="entry name" value="HIV Type 1 Reverse Transcriptase, subunit A, domain 1"/>
    <property type="match status" value="1"/>
</dbReference>
<dbReference type="GO" id="GO:0015074">
    <property type="term" value="P:DNA integration"/>
    <property type="evidence" value="ECO:0007669"/>
    <property type="project" value="InterPro"/>
</dbReference>
<dbReference type="Proteomes" id="UP000007635">
    <property type="component" value="Chromosome Y"/>
</dbReference>
<dbReference type="Pfam" id="PF00075">
    <property type="entry name" value="RNase_H"/>
    <property type="match status" value="1"/>
</dbReference>
<protein>
    <recommendedName>
        <fullName evidence="1">Gag-Pol polyprotein</fullName>
    </recommendedName>
</protein>
<dbReference type="GO" id="GO:0004523">
    <property type="term" value="F:RNA-DNA hybrid ribonuclease activity"/>
    <property type="evidence" value="ECO:0007669"/>
    <property type="project" value="InterPro"/>
</dbReference>
<dbReference type="PROSITE" id="PS50175">
    <property type="entry name" value="ASP_PROT_RETROV"/>
    <property type="match status" value="1"/>
</dbReference>
<dbReference type="InterPro" id="IPR002156">
    <property type="entry name" value="RNaseH_domain"/>
</dbReference>
<reference evidence="13 14" key="1">
    <citation type="journal article" date="2021" name="G3 (Bethesda)">
        <title>Improved contiguity of the threespine stickleback genome using long-read sequencing.</title>
        <authorList>
            <person name="Nath S."/>
            <person name="Shaw D.E."/>
            <person name="White M.A."/>
        </authorList>
    </citation>
    <scope>NUCLEOTIDE SEQUENCE [LARGE SCALE GENOMIC DNA]</scope>
    <source>
        <strain evidence="13 14">Lake Benthic</strain>
    </source>
</reference>
<evidence type="ECO:0000259" key="12">
    <source>
        <dbReference type="PROSITE" id="PS50994"/>
    </source>
</evidence>
<dbReference type="PROSITE" id="PS50879">
    <property type="entry name" value="RNASE_H_1"/>
    <property type="match status" value="1"/>
</dbReference>
<dbReference type="GO" id="GO:0003723">
    <property type="term" value="F:RNA binding"/>
    <property type="evidence" value="ECO:0007669"/>
    <property type="project" value="UniProtKB-KW"/>
</dbReference>
<keyword evidence="2" id="KW-0808">Transferase</keyword>
<dbReference type="Gene3D" id="3.30.420.10">
    <property type="entry name" value="Ribonuclease H-like superfamily/Ribonuclease H"/>
    <property type="match status" value="2"/>
</dbReference>
<dbReference type="PROSITE" id="PS00141">
    <property type="entry name" value="ASP_PROTEASE"/>
    <property type="match status" value="1"/>
</dbReference>
<keyword evidence="4" id="KW-0540">Nuclease</keyword>
<dbReference type="GO" id="GO:0003964">
    <property type="term" value="F:RNA-directed DNA polymerase activity"/>
    <property type="evidence" value="ECO:0007669"/>
    <property type="project" value="UniProtKB-KW"/>
</dbReference>
<evidence type="ECO:0000259" key="11">
    <source>
        <dbReference type="PROSITE" id="PS50879"/>
    </source>
</evidence>
<dbReference type="InterPro" id="IPR036397">
    <property type="entry name" value="RNaseH_sf"/>
</dbReference>
<name>A0AAQ4QW00_GASAC</name>
<evidence type="ECO:0000313" key="14">
    <source>
        <dbReference type="Proteomes" id="UP000007635"/>
    </source>
</evidence>
<dbReference type="InterPro" id="IPR001995">
    <property type="entry name" value="Peptidase_A2_cat"/>
</dbReference>
<evidence type="ECO:0000256" key="3">
    <source>
        <dbReference type="ARBA" id="ARBA00022695"/>
    </source>
</evidence>
<evidence type="ECO:0000256" key="8">
    <source>
        <dbReference type="ARBA" id="ARBA00022918"/>
    </source>
</evidence>
<dbReference type="Gene3D" id="2.30.30.850">
    <property type="match status" value="1"/>
</dbReference>
<dbReference type="PANTHER" id="PTHR41694">
    <property type="entry name" value="ENDOGENOUS RETROVIRUS GROUP K MEMBER POL PROTEIN"/>
    <property type="match status" value="1"/>
</dbReference>
<feature type="region of interest" description="Disordered" evidence="9">
    <location>
        <begin position="1019"/>
        <end position="1043"/>
    </location>
</feature>
<feature type="domain" description="Peptidase A2" evidence="10">
    <location>
        <begin position="87"/>
        <end position="168"/>
    </location>
</feature>
<keyword evidence="6" id="KW-0378">Hydrolase</keyword>
<organism evidence="13 14">
    <name type="scientific">Gasterosteus aculeatus aculeatus</name>
    <name type="common">three-spined stickleback</name>
    <dbReference type="NCBI Taxonomy" id="481459"/>
    <lineage>
        <taxon>Eukaryota</taxon>
        <taxon>Metazoa</taxon>
        <taxon>Chordata</taxon>
        <taxon>Craniata</taxon>
        <taxon>Vertebrata</taxon>
        <taxon>Euteleostomi</taxon>
        <taxon>Actinopterygii</taxon>
        <taxon>Neopterygii</taxon>
        <taxon>Teleostei</taxon>
        <taxon>Neoteleostei</taxon>
        <taxon>Acanthomorphata</taxon>
        <taxon>Eupercaria</taxon>
        <taxon>Perciformes</taxon>
        <taxon>Cottioidei</taxon>
        <taxon>Gasterosteales</taxon>
        <taxon>Gasterosteidae</taxon>
        <taxon>Gasterosteus</taxon>
    </lineage>
</organism>
<dbReference type="Gene3D" id="1.10.340.70">
    <property type="match status" value="1"/>
</dbReference>
<dbReference type="PANTHER" id="PTHR41694:SF5">
    <property type="entry name" value="RIBONUCLEASE H"/>
    <property type="match status" value="1"/>
</dbReference>
<feature type="domain" description="Integrase catalytic" evidence="12">
    <location>
        <begin position="753"/>
        <end position="910"/>
    </location>
</feature>